<keyword evidence="4" id="KW-0472">Membrane</keyword>
<dbReference type="PROSITE" id="PS50111">
    <property type="entry name" value="CHEMOTAXIS_TRANSDUC_2"/>
    <property type="match status" value="1"/>
</dbReference>
<dbReference type="RefSeq" id="WP_008955342.1">
    <property type="nucleotide sequence ID" value="NZ_ACIS01000010.1"/>
</dbReference>
<dbReference type="GO" id="GO:0004888">
    <property type="term" value="F:transmembrane signaling receptor activity"/>
    <property type="evidence" value="ECO:0007669"/>
    <property type="project" value="InterPro"/>
</dbReference>
<feature type="domain" description="Methyl-accepting transducer" evidence="5">
    <location>
        <begin position="183"/>
        <end position="373"/>
    </location>
</feature>
<dbReference type="PRINTS" id="PR00260">
    <property type="entry name" value="CHEMTRNSDUCR"/>
</dbReference>
<dbReference type="GO" id="GO:0016020">
    <property type="term" value="C:membrane"/>
    <property type="evidence" value="ECO:0007669"/>
    <property type="project" value="InterPro"/>
</dbReference>
<dbReference type="PANTHER" id="PTHR32089:SF112">
    <property type="entry name" value="LYSOZYME-LIKE PROTEIN-RELATED"/>
    <property type="match status" value="1"/>
</dbReference>
<keyword evidence="7" id="KW-1185">Reference proteome</keyword>
<proteinExistence type="inferred from homology"/>
<evidence type="ECO:0000256" key="2">
    <source>
        <dbReference type="ARBA" id="ARBA00029447"/>
    </source>
</evidence>
<reference evidence="6 7" key="1">
    <citation type="submission" date="2009-02" db="EMBL/GenBank/DDBJ databases">
        <title>Sequencing of the draft genome and assembly of Lutiella nitroferrum 2002.</title>
        <authorList>
            <consortium name="US DOE Joint Genome Institute (JGI-PGF)"/>
            <person name="Lucas S."/>
            <person name="Copeland A."/>
            <person name="Lapidus A."/>
            <person name="Glavina del Rio T."/>
            <person name="Tice H."/>
            <person name="Bruce D."/>
            <person name="Goodwin L."/>
            <person name="Pitluck S."/>
            <person name="Larimer F."/>
            <person name="Land M.L."/>
            <person name="Hauser L."/>
            <person name="Coates J.D."/>
        </authorList>
    </citation>
    <scope>NUCLEOTIDE SEQUENCE [LARGE SCALE GENOMIC DNA]</scope>
    <source>
        <strain evidence="6 7">2002</strain>
    </source>
</reference>
<dbReference type="Gene3D" id="1.10.287.950">
    <property type="entry name" value="Methyl-accepting chemotaxis protein"/>
    <property type="match status" value="1"/>
</dbReference>
<name>B9Z7I7_9NEIS</name>
<comment type="similarity">
    <text evidence="2">Belongs to the methyl-accepting chemotaxis (MCP) protein family.</text>
</comment>
<evidence type="ECO:0000259" key="5">
    <source>
        <dbReference type="PROSITE" id="PS50111"/>
    </source>
</evidence>
<dbReference type="Pfam" id="PF00015">
    <property type="entry name" value="MCPsignal"/>
    <property type="match status" value="1"/>
</dbReference>
<dbReference type="GO" id="GO:0006935">
    <property type="term" value="P:chemotaxis"/>
    <property type="evidence" value="ECO:0007669"/>
    <property type="project" value="InterPro"/>
</dbReference>
<keyword evidence="4" id="KW-1133">Transmembrane helix</keyword>
<keyword evidence="4" id="KW-0812">Transmembrane</keyword>
<dbReference type="PANTHER" id="PTHR32089">
    <property type="entry name" value="METHYL-ACCEPTING CHEMOTAXIS PROTEIN MCPB"/>
    <property type="match status" value="1"/>
</dbReference>
<dbReference type="Proteomes" id="UP000003165">
    <property type="component" value="Unassembled WGS sequence"/>
</dbReference>
<accession>B9Z7I7</accession>
<sequence length="478" mass="52641" precursor="true">MNTPLQRKRSPFIRDYIKFALLAFNLLLVLSFVAHFFAPDGAQPYILGLVLLCSLLASAFIQRQSGRILATLDTLHEQLGYARSGELHHRATRTQKQGEVGMVAWELNDFMDLVETYFKEMNTCFARVSRGDYSRRPLKVGLPGVFASSMDNIDKAIQAMEDNSEFVRRNRLSSQLNHLNAPNLRQNLAANQADLAAISEAMETVSDITRSNADGARESLESAARLSGSLDTIAASVHSMSDASHALNQAWQGIESSLSAISDIADQTNLLALNAAIEAARAGETGRGFAVVADEVRKLAERSKDTAHQVQTVLASLSARIADMQSKSQQAGGVANEVKTSVDAFRQHFARLAQSSDEATSQVYRVRDKSQSSLVKVGHIMFKQHVYHAVEEGQQAGPPPRQEQLDEHLHAFAATRAYGEYRQPQAALEQCVSSALSASQQPDSMDENQIIQLMSELEQHSQAMLQLFDRMADERSAH</sequence>
<dbReference type="InterPro" id="IPR004090">
    <property type="entry name" value="Chemotax_Me-accpt_rcpt"/>
</dbReference>
<organism evidence="6 7">
    <name type="scientific">Pseudogulbenkiania ferrooxidans 2002</name>
    <dbReference type="NCBI Taxonomy" id="279714"/>
    <lineage>
        <taxon>Bacteria</taxon>
        <taxon>Pseudomonadati</taxon>
        <taxon>Pseudomonadota</taxon>
        <taxon>Betaproteobacteria</taxon>
        <taxon>Neisseriales</taxon>
        <taxon>Chromobacteriaceae</taxon>
        <taxon>Pseudogulbenkiania</taxon>
    </lineage>
</organism>
<dbReference type="SMART" id="SM00283">
    <property type="entry name" value="MA"/>
    <property type="match status" value="1"/>
</dbReference>
<evidence type="ECO:0000256" key="3">
    <source>
        <dbReference type="PROSITE-ProRule" id="PRU00284"/>
    </source>
</evidence>
<evidence type="ECO:0000313" key="7">
    <source>
        <dbReference type="Proteomes" id="UP000003165"/>
    </source>
</evidence>
<dbReference type="EMBL" id="ACIS01000010">
    <property type="protein sequence ID" value="EEG07123.1"/>
    <property type="molecule type" value="Genomic_DNA"/>
</dbReference>
<feature type="transmembrane region" description="Helical" evidence="4">
    <location>
        <begin position="16"/>
        <end position="38"/>
    </location>
</feature>
<evidence type="ECO:0000256" key="1">
    <source>
        <dbReference type="ARBA" id="ARBA00023224"/>
    </source>
</evidence>
<dbReference type="eggNOG" id="COG0840">
    <property type="taxonomic scope" value="Bacteria"/>
</dbReference>
<dbReference type="InterPro" id="IPR004089">
    <property type="entry name" value="MCPsignal_dom"/>
</dbReference>
<dbReference type="GO" id="GO:0007165">
    <property type="term" value="P:signal transduction"/>
    <property type="evidence" value="ECO:0007669"/>
    <property type="project" value="UniProtKB-KW"/>
</dbReference>
<keyword evidence="1 3" id="KW-0807">Transducer</keyword>
<evidence type="ECO:0000313" key="6">
    <source>
        <dbReference type="EMBL" id="EEG07123.1"/>
    </source>
</evidence>
<gene>
    <name evidence="6" type="ORF">FuraDRAFT_3323</name>
</gene>
<protein>
    <submittedName>
        <fullName evidence="6">Methyl-accepting chemotaxis sensory transducer</fullName>
    </submittedName>
</protein>
<feature type="transmembrane region" description="Helical" evidence="4">
    <location>
        <begin position="44"/>
        <end position="61"/>
    </location>
</feature>
<comment type="caution">
    <text evidence="6">The sequence shown here is derived from an EMBL/GenBank/DDBJ whole genome shotgun (WGS) entry which is preliminary data.</text>
</comment>
<dbReference type="AlphaFoldDB" id="B9Z7I7"/>
<evidence type="ECO:0000256" key="4">
    <source>
        <dbReference type="SAM" id="Phobius"/>
    </source>
</evidence>
<dbReference type="Gene3D" id="1.20.120.1530">
    <property type="match status" value="1"/>
</dbReference>
<dbReference type="SUPFAM" id="SSF58104">
    <property type="entry name" value="Methyl-accepting chemotaxis protein (MCP) signaling domain"/>
    <property type="match status" value="1"/>
</dbReference>